<accession>A0A8D8E1H4</accession>
<dbReference type="AlphaFoldDB" id="A0A8D8E1H4"/>
<sequence length="128" mass="15399">MNLIRFNTNICKCTLVSLRLLRFYDTLSVALSRKEFYYLRRVSKNIFQQKKNTNHSNQMKNTHSMIANTFVRARTYTQTHRGQVARAKSWRKVTAREKITARNERKEWLSQSRTLLTHFSLRVFQKKI</sequence>
<proteinExistence type="predicted"/>
<protein>
    <submittedName>
        <fullName evidence="1">(northern house mosquito) hypothetical protein</fullName>
    </submittedName>
</protein>
<reference evidence="1" key="1">
    <citation type="submission" date="2021-05" db="EMBL/GenBank/DDBJ databases">
        <authorList>
            <person name="Alioto T."/>
            <person name="Alioto T."/>
            <person name="Gomez Garrido J."/>
        </authorList>
    </citation>
    <scope>NUCLEOTIDE SEQUENCE</scope>
</reference>
<dbReference type="EMBL" id="HBUE01181893">
    <property type="protein sequence ID" value="CAG6520834.1"/>
    <property type="molecule type" value="Transcribed_RNA"/>
</dbReference>
<name>A0A8D8E1H4_CULPI</name>
<dbReference type="EMBL" id="HBUE01287508">
    <property type="protein sequence ID" value="CAG6572401.1"/>
    <property type="molecule type" value="Transcribed_RNA"/>
</dbReference>
<organism evidence="1">
    <name type="scientific">Culex pipiens</name>
    <name type="common">House mosquito</name>
    <dbReference type="NCBI Taxonomy" id="7175"/>
    <lineage>
        <taxon>Eukaryota</taxon>
        <taxon>Metazoa</taxon>
        <taxon>Ecdysozoa</taxon>
        <taxon>Arthropoda</taxon>
        <taxon>Hexapoda</taxon>
        <taxon>Insecta</taxon>
        <taxon>Pterygota</taxon>
        <taxon>Neoptera</taxon>
        <taxon>Endopterygota</taxon>
        <taxon>Diptera</taxon>
        <taxon>Nematocera</taxon>
        <taxon>Culicoidea</taxon>
        <taxon>Culicidae</taxon>
        <taxon>Culicinae</taxon>
        <taxon>Culicini</taxon>
        <taxon>Culex</taxon>
        <taxon>Culex</taxon>
    </lineage>
</organism>
<evidence type="ECO:0000313" key="1">
    <source>
        <dbReference type="EMBL" id="CAG6520834.1"/>
    </source>
</evidence>